<comment type="caution">
    <text evidence="1">The sequence shown here is derived from an EMBL/GenBank/DDBJ whole genome shotgun (WGS) entry which is preliminary data.</text>
</comment>
<evidence type="ECO:0000313" key="1">
    <source>
        <dbReference type="EMBL" id="TYL90748.1"/>
    </source>
</evidence>
<proteinExistence type="predicted"/>
<dbReference type="OrthoDB" id="9092598at2"/>
<dbReference type="EMBL" id="VSSS01000051">
    <property type="protein sequence ID" value="TYL90748.1"/>
    <property type="molecule type" value="Genomic_DNA"/>
</dbReference>
<gene>
    <name evidence="1" type="ORF">FXB40_32190</name>
</gene>
<protein>
    <submittedName>
        <fullName evidence="1">Uncharacterized protein</fullName>
    </submittedName>
</protein>
<dbReference type="RefSeq" id="WP_148776113.1">
    <property type="nucleotide sequence ID" value="NZ_VSSS01000051.1"/>
</dbReference>
<accession>A0A5D3K6H9</accession>
<dbReference type="InterPro" id="IPR046901">
    <property type="entry name" value="ABC-3C_MC5"/>
</dbReference>
<reference evidence="1 2" key="1">
    <citation type="submission" date="2019-08" db="EMBL/GenBank/DDBJ databases">
        <title>Bradyrhizobium hipponensis sp. nov., a rhizobium isolated from a Lupinus angustifolius root nodule in Tunisia.</title>
        <authorList>
            <person name="Off K."/>
            <person name="Rejili M."/>
            <person name="Mars M."/>
            <person name="Brachmann A."/>
            <person name="Marin M."/>
        </authorList>
    </citation>
    <scope>NUCLEOTIDE SEQUENCE [LARGE SCALE GENOMIC DNA]</scope>
    <source>
        <strain evidence="1 2">CTAW71</strain>
    </source>
</reference>
<dbReference type="Proteomes" id="UP000324758">
    <property type="component" value="Unassembled WGS sequence"/>
</dbReference>
<sequence>MIQLSYQPAFDPYHTMYRLIRILVALGDTTSLLVDHIRILDFYFLFPFEIAHIRLTPQHRRFRSTAQTYEERRPYGNQPEDVLIFDRMKPMQLAALDTLATKGIIDPEAWQRGMVIRTKVPIPVDLCARVNNANAADSQLMEMIVALATEYSLLGRDGLKARTGLLEHRYDAA</sequence>
<name>A0A5D3K6H9_9BRAD</name>
<organism evidence="1 2">
    <name type="scientific">Bradyrhizobium rifense</name>
    <dbReference type="NCBI Taxonomy" id="515499"/>
    <lineage>
        <taxon>Bacteria</taxon>
        <taxon>Pseudomonadati</taxon>
        <taxon>Pseudomonadota</taxon>
        <taxon>Alphaproteobacteria</taxon>
        <taxon>Hyphomicrobiales</taxon>
        <taxon>Nitrobacteraceae</taxon>
        <taxon>Bradyrhizobium</taxon>
    </lineage>
</organism>
<dbReference type="AlphaFoldDB" id="A0A5D3K6H9"/>
<keyword evidence="2" id="KW-1185">Reference proteome</keyword>
<evidence type="ECO:0000313" key="2">
    <source>
        <dbReference type="Proteomes" id="UP000324758"/>
    </source>
</evidence>
<dbReference type="Pfam" id="PF20291">
    <property type="entry name" value="MC5"/>
    <property type="match status" value="1"/>
</dbReference>